<dbReference type="InterPro" id="IPR056179">
    <property type="entry name" value="DHQS_C"/>
</dbReference>
<feature type="repeat" description="PPR" evidence="2">
    <location>
        <begin position="395"/>
        <end position="429"/>
    </location>
</feature>
<dbReference type="InterPro" id="IPR011990">
    <property type="entry name" value="TPR-like_helical_dom_sf"/>
</dbReference>
<feature type="domain" description="3-dehydroquinate synthase N-terminal" evidence="3">
    <location>
        <begin position="581"/>
        <end position="732"/>
    </location>
</feature>
<feature type="repeat" description="PPR" evidence="2">
    <location>
        <begin position="91"/>
        <end position="125"/>
    </location>
</feature>
<feature type="repeat" description="PPR" evidence="2">
    <location>
        <begin position="193"/>
        <end position="227"/>
    </location>
</feature>
<dbReference type="PANTHER" id="PTHR24015">
    <property type="entry name" value="OS07G0578800 PROTEIN-RELATED"/>
    <property type="match status" value="1"/>
</dbReference>
<keyword evidence="1" id="KW-0677">Repeat</keyword>
<accession>A0A161ZT69</accession>
<protein>
    <recommendedName>
        <fullName evidence="6">3-dehydroquinate synthase</fullName>
    </recommendedName>
</protein>
<gene>
    <name evidence="5" type="ORF">DCAR_021653</name>
</gene>
<dbReference type="GO" id="GO:0003723">
    <property type="term" value="F:RNA binding"/>
    <property type="evidence" value="ECO:0007669"/>
    <property type="project" value="InterPro"/>
</dbReference>
<dbReference type="FunFam" id="1.25.40.10:FF:000436">
    <property type="entry name" value="Pentatricopeptide repeat-containing protein At5g39350 family"/>
    <property type="match status" value="1"/>
</dbReference>
<dbReference type="InterPro" id="IPR002885">
    <property type="entry name" value="PPR_rpt"/>
</dbReference>
<evidence type="ECO:0000256" key="2">
    <source>
        <dbReference type="PROSITE-ProRule" id="PRU00708"/>
    </source>
</evidence>
<dbReference type="FunFam" id="1.25.40.10:FF:000344">
    <property type="entry name" value="Pentatricopeptide repeat-containing protein"/>
    <property type="match status" value="1"/>
</dbReference>
<evidence type="ECO:0000259" key="4">
    <source>
        <dbReference type="Pfam" id="PF26558"/>
    </source>
</evidence>
<dbReference type="Pfam" id="PF13041">
    <property type="entry name" value="PPR_2"/>
    <property type="match status" value="4"/>
</dbReference>
<dbReference type="InterPro" id="IPR030960">
    <property type="entry name" value="DHQS/DOIS_N"/>
</dbReference>
<dbReference type="Pfam" id="PF01959">
    <property type="entry name" value="DHQS"/>
    <property type="match status" value="1"/>
</dbReference>
<feature type="domain" description="3-dehydroquinate synthase C-terminal" evidence="4">
    <location>
        <begin position="747"/>
        <end position="930"/>
    </location>
</feature>
<dbReference type="EMBL" id="LNRQ01000006">
    <property type="protein sequence ID" value="KZM90982.1"/>
    <property type="molecule type" value="Genomic_DNA"/>
</dbReference>
<dbReference type="PANTHER" id="PTHR24015:SF1992">
    <property type="entry name" value="PENTATRICOPEPTIDE REPEAT-CONTAINING PROTEIN"/>
    <property type="match status" value="1"/>
</dbReference>
<evidence type="ECO:0000256" key="1">
    <source>
        <dbReference type="ARBA" id="ARBA00022737"/>
    </source>
</evidence>
<dbReference type="GO" id="GO:0009073">
    <property type="term" value="P:aromatic amino acid family biosynthetic process"/>
    <property type="evidence" value="ECO:0007669"/>
    <property type="project" value="InterPro"/>
</dbReference>
<dbReference type="PROSITE" id="PS51375">
    <property type="entry name" value="PPR"/>
    <property type="match status" value="5"/>
</dbReference>
<dbReference type="GO" id="GO:0009451">
    <property type="term" value="P:RNA modification"/>
    <property type="evidence" value="ECO:0007669"/>
    <property type="project" value="InterPro"/>
</dbReference>
<dbReference type="GO" id="GO:0003856">
    <property type="term" value="F:3-dehydroquinate synthase activity"/>
    <property type="evidence" value="ECO:0007669"/>
    <property type="project" value="InterPro"/>
</dbReference>
<name>A0A161ZT69_DAUCS</name>
<proteinExistence type="predicted"/>
<dbReference type="NCBIfam" id="TIGR00756">
    <property type="entry name" value="PPR"/>
    <property type="match status" value="6"/>
</dbReference>
<feature type="repeat" description="PPR" evidence="2">
    <location>
        <begin position="498"/>
        <end position="532"/>
    </location>
</feature>
<sequence length="930" mass="102326">MNGKAFEAVHKLKLLLLTTATNTAQCRSLLLHFAAVKSLTNTKQLHSKIIASGLLTSKDSFYISSLLTSTYASCGHVSYARHLFDKLPYPTSRLFSAMIRMYAKCGLAYDALQLFVEMLVSGYVLPDKLTYPFVIKACGDSSWIRLGVVLHGLAVVNGFDCDVFVGNSLLAMYMNCGKKERARRLFDKMGERRVVSWNTMISGYVQNGSAKEALLVFKEMVNGGVEVDLVTIISVLPACGYLKDYEAAKLVHLLADEKALGDKLHVRNALVDVYVKCGRVDEARKFFDDMNVRDVVTWTTMINGVILNGDFESALSLFPMMLLEGVKPNAFTLACLLSACVGSQHLKCGKGFHGWATRHKLESDVNVETALIDMYAKCNCVHLSFRVFGKTSKKRQVPWNAIISGCVRNGLEREAVVLFNEMLSKGIGPNEATLKCVLPAYSTLANLQQAKNIHSYLIKSRFLTRVEVATGLIDIYSKCGNLDDAYMIFDGIPLSDKDIFLWSVVIAGYGAHGHGKTALTLFNQMVQSGVAPNEVTFTSALHACSHAGLVDEEKCKRRMLMMISGGNSRARMSGMSITKKKRQVWLWTESQQVMTTAVERGWTTFLFSSPHLPTIWSSIARINPLFMKDGEIYDVDDQIVATFSSISSPEELKQFQPSDEQPDIVIVNLLDWQAIPAENIVAAFQGTDKRVMAVSKTPKEAQMFLEALELGLGGVVLKVEDVKAVLDMKEYFDRIDEVGIPLGLTRATVSQVQMTGMGDRVCVDLCTMMKPGEGLLVGSFARGLFLVHSECLETSYISSRPFRVNAGPVHAYVAVPGGKTCYLSELRSGKEVIVVDQSGNQRSAVVGRVKIETRPLILVEAKAEMDNVIVYSTLLQNAETVALISPNKGNGSANMAIPVTALKVGDEVLMRVQGGARHTGIEIQEFIVEK</sequence>
<dbReference type="FunFam" id="1.25.40.10:FF:000073">
    <property type="entry name" value="Pentatricopeptide repeat-containing protein chloroplastic"/>
    <property type="match status" value="1"/>
</dbReference>
<dbReference type="InterPro" id="IPR046960">
    <property type="entry name" value="PPR_At4g14850-like_plant"/>
</dbReference>
<feature type="repeat" description="PPR" evidence="2">
    <location>
        <begin position="294"/>
        <end position="328"/>
    </location>
</feature>
<evidence type="ECO:0008006" key="6">
    <source>
        <dbReference type="Google" id="ProtNLM"/>
    </source>
</evidence>
<evidence type="ECO:0000313" key="5">
    <source>
        <dbReference type="EMBL" id="KZM90982.1"/>
    </source>
</evidence>
<dbReference type="Pfam" id="PF01535">
    <property type="entry name" value="PPR"/>
    <property type="match status" value="3"/>
</dbReference>
<reference evidence="5" key="1">
    <citation type="journal article" date="2016" name="Nat. Genet.">
        <title>A high-quality carrot genome assembly provides new insights into carotenoid accumulation and asterid genome evolution.</title>
        <authorList>
            <person name="Iorizzo M."/>
            <person name="Ellison S."/>
            <person name="Senalik D."/>
            <person name="Zeng P."/>
            <person name="Satapoomin P."/>
            <person name="Huang J."/>
            <person name="Bowman M."/>
            <person name="Iovene M."/>
            <person name="Sanseverino W."/>
            <person name="Cavagnaro P."/>
            <person name="Yildiz M."/>
            <person name="Macko-Podgorni A."/>
            <person name="Moranska E."/>
            <person name="Grzebelus E."/>
            <person name="Grzebelus D."/>
            <person name="Ashrafi H."/>
            <person name="Zheng Z."/>
            <person name="Cheng S."/>
            <person name="Spooner D."/>
            <person name="Van Deynze A."/>
            <person name="Simon P."/>
        </authorList>
    </citation>
    <scope>NUCLEOTIDE SEQUENCE [LARGE SCALE GENOMIC DNA]</scope>
    <source>
        <tissue evidence="5">Leaf</tissue>
    </source>
</reference>
<dbReference type="AlphaFoldDB" id="A0A161ZT69"/>
<dbReference type="Gramene" id="KZM90982">
    <property type="protein sequence ID" value="KZM90982"/>
    <property type="gene ID" value="DCAR_021653"/>
</dbReference>
<dbReference type="GO" id="GO:0016491">
    <property type="term" value="F:oxidoreductase activity"/>
    <property type="evidence" value="ECO:0007669"/>
    <property type="project" value="InterPro"/>
</dbReference>
<organism evidence="5">
    <name type="scientific">Daucus carota subsp. sativus</name>
    <name type="common">Carrot</name>
    <dbReference type="NCBI Taxonomy" id="79200"/>
    <lineage>
        <taxon>Eukaryota</taxon>
        <taxon>Viridiplantae</taxon>
        <taxon>Streptophyta</taxon>
        <taxon>Embryophyta</taxon>
        <taxon>Tracheophyta</taxon>
        <taxon>Spermatophyta</taxon>
        <taxon>Magnoliopsida</taxon>
        <taxon>eudicotyledons</taxon>
        <taxon>Gunneridae</taxon>
        <taxon>Pentapetalae</taxon>
        <taxon>asterids</taxon>
        <taxon>campanulids</taxon>
        <taxon>Apiales</taxon>
        <taxon>Apiaceae</taxon>
        <taxon>Apioideae</taxon>
        <taxon>Scandiceae</taxon>
        <taxon>Daucinae</taxon>
        <taxon>Daucus</taxon>
        <taxon>Daucus sect. Daucus</taxon>
    </lineage>
</organism>
<dbReference type="Pfam" id="PF26558">
    <property type="entry name" value="DHQS_2nd"/>
    <property type="match status" value="1"/>
</dbReference>
<evidence type="ECO:0000259" key="3">
    <source>
        <dbReference type="Pfam" id="PF01959"/>
    </source>
</evidence>
<comment type="caution">
    <text evidence="5">The sequence shown here is derived from an EMBL/GenBank/DDBJ whole genome shotgun (WGS) entry which is preliminary data.</text>
</comment>
<dbReference type="Gene3D" id="1.25.40.10">
    <property type="entry name" value="Tetratricopeptide repeat domain"/>
    <property type="match status" value="5"/>
</dbReference>